<accession>A0A366XR04</accession>
<dbReference type="PANTHER" id="PTHR43046">
    <property type="entry name" value="GDP-MANNOSE MANNOSYL HYDROLASE"/>
    <property type="match status" value="1"/>
</dbReference>
<proteinExistence type="inferred from homology"/>
<evidence type="ECO:0000313" key="6">
    <source>
        <dbReference type="Proteomes" id="UP000253314"/>
    </source>
</evidence>
<keyword evidence="6" id="KW-1185">Reference proteome</keyword>
<protein>
    <submittedName>
        <fullName evidence="5">ADP-ribose pyrophosphatase</fullName>
    </submittedName>
</protein>
<dbReference type="GO" id="GO:0016787">
    <property type="term" value="F:hydrolase activity"/>
    <property type="evidence" value="ECO:0007669"/>
    <property type="project" value="UniProtKB-KW"/>
</dbReference>
<feature type="domain" description="Nudix hydrolase" evidence="4">
    <location>
        <begin position="17"/>
        <end position="148"/>
    </location>
</feature>
<dbReference type="Pfam" id="PF00293">
    <property type="entry name" value="NUDIX"/>
    <property type="match status" value="1"/>
</dbReference>
<comment type="cofactor">
    <cofactor evidence="1">
        <name>Mg(2+)</name>
        <dbReference type="ChEBI" id="CHEBI:18420"/>
    </cofactor>
</comment>
<comment type="similarity">
    <text evidence="3">Belongs to the Nudix hydrolase family.</text>
</comment>
<gene>
    <name evidence="5" type="ORF">DS031_21550</name>
</gene>
<evidence type="ECO:0000256" key="2">
    <source>
        <dbReference type="ARBA" id="ARBA00022801"/>
    </source>
</evidence>
<dbReference type="OrthoDB" id="9787476at2"/>
<evidence type="ECO:0000256" key="3">
    <source>
        <dbReference type="RuleBase" id="RU003476"/>
    </source>
</evidence>
<dbReference type="AlphaFoldDB" id="A0A366XR04"/>
<organism evidence="5 6">
    <name type="scientific">Bacillus taeanensis</name>
    <dbReference type="NCBI Taxonomy" id="273032"/>
    <lineage>
        <taxon>Bacteria</taxon>
        <taxon>Bacillati</taxon>
        <taxon>Bacillota</taxon>
        <taxon>Bacilli</taxon>
        <taxon>Bacillales</taxon>
        <taxon>Bacillaceae</taxon>
        <taxon>Bacillus</taxon>
    </lineage>
</organism>
<evidence type="ECO:0000256" key="1">
    <source>
        <dbReference type="ARBA" id="ARBA00001946"/>
    </source>
</evidence>
<dbReference type="PROSITE" id="PS51462">
    <property type="entry name" value="NUDIX"/>
    <property type="match status" value="1"/>
</dbReference>
<dbReference type="SUPFAM" id="SSF55811">
    <property type="entry name" value="Nudix"/>
    <property type="match status" value="1"/>
</dbReference>
<comment type="caution">
    <text evidence="5">The sequence shown here is derived from an EMBL/GenBank/DDBJ whole genome shotgun (WGS) entry which is preliminary data.</text>
</comment>
<dbReference type="PROSITE" id="PS00893">
    <property type="entry name" value="NUDIX_BOX"/>
    <property type="match status" value="1"/>
</dbReference>
<keyword evidence="2 3" id="KW-0378">Hydrolase</keyword>
<dbReference type="InterPro" id="IPR020476">
    <property type="entry name" value="Nudix_hydrolase"/>
</dbReference>
<dbReference type="InterPro" id="IPR015797">
    <property type="entry name" value="NUDIX_hydrolase-like_dom_sf"/>
</dbReference>
<dbReference type="InterPro" id="IPR020084">
    <property type="entry name" value="NUDIX_hydrolase_CS"/>
</dbReference>
<reference evidence="5 6" key="1">
    <citation type="submission" date="2018-07" db="EMBL/GenBank/DDBJ databases">
        <title>Lottiidibacillus patelloidae gen. nov., sp. nov., isolated from the intestinal tract of a marine limpet and the reclassification of B. taeanensis BH030017T, B. algicola KMM 3737T and B. hwajinpoensis SW-72T as genus Lottiidibacillus.</title>
        <authorList>
            <person name="Liu R."/>
            <person name="Huang Z."/>
        </authorList>
    </citation>
    <scope>NUCLEOTIDE SEQUENCE [LARGE SCALE GENOMIC DNA]</scope>
    <source>
        <strain evidence="5 6">BH030017</strain>
    </source>
</reference>
<dbReference type="Proteomes" id="UP000253314">
    <property type="component" value="Unassembled WGS sequence"/>
</dbReference>
<dbReference type="InterPro" id="IPR000086">
    <property type="entry name" value="NUDIX_hydrolase_dom"/>
</dbReference>
<evidence type="ECO:0000313" key="5">
    <source>
        <dbReference type="EMBL" id="RBW67555.1"/>
    </source>
</evidence>
<dbReference type="RefSeq" id="WP_113808235.1">
    <property type="nucleotide sequence ID" value="NZ_QOCW01000034.1"/>
</dbReference>
<sequence length="148" mass="16661">MANYVKELRSFVGSRPIILVGSTIAVFNDHKEILLQYRSDTRDWGLPGGAMELGESLEETAKRELFEETGLTATSIELIDVLSGEELYFKYPHGDEVYNVIALYIANEVSGKLVMNDGESLDLKYFSLEDLPSQLEGRAKIIIDKHFI</sequence>
<name>A0A366XR04_9BACI</name>
<dbReference type="Gene3D" id="3.90.79.10">
    <property type="entry name" value="Nucleoside Triphosphate Pyrophosphohydrolase"/>
    <property type="match status" value="1"/>
</dbReference>
<dbReference type="PRINTS" id="PR00502">
    <property type="entry name" value="NUDIXFAMILY"/>
</dbReference>
<dbReference type="EMBL" id="QOCW01000034">
    <property type="protein sequence ID" value="RBW67555.1"/>
    <property type="molecule type" value="Genomic_DNA"/>
</dbReference>
<dbReference type="CDD" id="cd04677">
    <property type="entry name" value="NUDIX_Hydrolase"/>
    <property type="match status" value="1"/>
</dbReference>
<dbReference type="PANTHER" id="PTHR43046:SF2">
    <property type="entry name" value="8-OXO-DGTP DIPHOSPHATASE-RELATED"/>
    <property type="match status" value="1"/>
</dbReference>
<evidence type="ECO:0000259" key="4">
    <source>
        <dbReference type="PROSITE" id="PS51462"/>
    </source>
</evidence>